<comment type="similarity">
    <text evidence="1">Belongs to the DNA2/NAM7 helicase family.</text>
</comment>
<sequence>VLNDSDPLVSTRVETNIFVEVKRRNSLPVNREPKDKLKKHAAQINQDNADKEVIVSMDGYKNMRNISNAGNIITVEPAAQTLAIDHIRPKQLSQADEKTQTNKKLVSSMVSQIAQRSNTVFFSQQTARKPVDIDSQDAFFEYVLNPFRPPISVDFVKIPTCFDSFRQYFDVFNPLQINETISSIKSALLENSKYFECAIHDFDRVLRIRAVNFQFDVYDLLYFSQHKTQFSFSYRLDDEAKDGSFVGIVTDINACHSSDGSHHTSIVEIKVSTTTAISKASYQSSNGNQPSSLLFNTSGALYYRYCGNITSNLREYTALRVVKESGVLKYILRPSFMKDFQESTIFWDDKKLGFAKNLSNLKYCSSLTQNGSQVVLQNLLVAAHGLNLSQAEAVSKCFFSREKFFLIQGPPGTGKTTTIISIISTFLLIPQTNLSRSTVLNIDQINDHISSLKILICAPSNTAIDVVVTRLASGIKNFRGGVTHVSFLRVGASTNPDVHKYTLEYLVNRCASQPRSGHRHSLVSTASVICATLSSSVSDSICLSKFDLIIIDEACQATELSTIIPFKYNPNKVIMIGDPNQLPPTVISDQSQLQVSLFERLLSHHQPVMLDVQYRMHPDICKLSSLFFYDNRIETFADIAQLRRKSGYGDIYGFRPLNFIDILVKQEKIDDFKSYYNPVECSICYRISKELFRRYGNTLKIAVLTPYKGQANMLMKNRNYEKMGIEINTIDGFQGKECDVVILSTVRRFGLGFTCDFRRINVAMTRSRVCLILLGNKKCLSQSSVWSGIIDYITQQGQYFTSKSLELFLSTL</sequence>
<evidence type="ECO:0000259" key="7">
    <source>
        <dbReference type="Pfam" id="PF13087"/>
    </source>
</evidence>
<dbReference type="STRING" id="993615.L2GPK1"/>
<dbReference type="EMBL" id="JH370130">
    <property type="protein sequence ID" value="ELA42761.1"/>
    <property type="molecule type" value="Genomic_DNA"/>
</dbReference>
<dbReference type="AlphaFoldDB" id="L2GPK1"/>
<gene>
    <name evidence="8" type="ORF">VICG_00076</name>
</gene>
<evidence type="ECO:0000256" key="1">
    <source>
        <dbReference type="ARBA" id="ARBA00007913"/>
    </source>
</evidence>
<dbReference type="GO" id="GO:0016604">
    <property type="term" value="C:nuclear body"/>
    <property type="evidence" value="ECO:0007669"/>
    <property type="project" value="TreeGrafter"/>
</dbReference>
<dbReference type="InterPro" id="IPR047187">
    <property type="entry name" value="SF1_C_Upf1"/>
</dbReference>
<feature type="non-terminal residue" evidence="8">
    <location>
        <position position="1"/>
    </location>
</feature>
<dbReference type="PANTHER" id="PTHR10887">
    <property type="entry name" value="DNA2/NAM7 HELICASE FAMILY"/>
    <property type="match status" value="1"/>
</dbReference>
<dbReference type="InterPro" id="IPR027417">
    <property type="entry name" value="P-loop_NTPase"/>
</dbReference>
<feature type="domain" description="DNA2/NAM7 helicase helicase" evidence="6">
    <location>
        <begin position="386"/>
        <end position="511"/>
    </location>
</feature>
<dbReference type="CDD" id="cd18808">
    <property type="entry name" value="SF1_C_Upf1"/>
    <property type="match status" value="1"/>
</dbReference>
<dbReference type="Proteomes" id="UP000011082">
    <property type="component" value="Unassembled WGS sequence"/>
</dbReference>
<dbReference type="InterPro" id="IPR045055">
    <property type="entry name" value="DNA2/NAM7-like"/>
</dbReference>
<dbReference type="GO" id="GO:0004386">
    <property type="term" value="F:helicase activity"/>
    <property type="evidence" value="ECO:0007669"/>
    <property type="project" value="UniProtKB-KW"/>
</dbReference>
<keyword evidence="4" id="KW-0347">Helicase</keyword>
<dbReference type="CDD" id="cd18042">
    <property type="entry name" value="DEXXQc_SETX"/>
    <property type="match status" value="1"/>
</dbReference>
<evidence type="ECO:0000313" key="8">
    <source>
        <dbReference type="EMBL" id="ELA42761.1"/>
    </source>
</evidence>
<evidence type="ECO:0008006" key="10">
    <source>
        <dbReference type="Google" id="ProtNLM"/>
    </source>
</evidence>
<evidence type="ECO:0000256" key="2">
    <source>
        <dbReference type="ARBA" id="ARBA00022741"/>
    </source>
</evidence>
<evidence type="ECO:0000256" key="3">
    <source>
        <dbReference type="ARBA" id="ARBA00022801"/>
    </source>
</evidence>
<dbReference type="VEuPathDB" id="MicrosporidiaDB:VICG_00076"/>
<dbReference type="RefSeq" id="XP_007603529.1">
    <property type="nucleotide sequence ID" value="XM_007603467.1"/>
</dbReference>
<keyword evidence="2" id="KW-0547">Nucleotide-binding</keyword>
<dbReference type="GO" id="GO:0001147">
    <property type="term" value="F:transcription termination site sequence-specific DNA binding"/>
    <property type="evidence" value="ECO:0007669"/>
    <property type="project" value="TreeGrafter"/>
</dbReference>
<dbReference type="Gene3D" id="3.40.50.300">
    <property type="entry name" value="P-loop containing nucleotide triphosphate hydrolases"/>
    <property type="match status" value="3"/>
</dbReference>
<dbReference type="GO" id="GO:0005524">
    <property type="term" value="F:ATP binding"/>
    <property type="evidence" value="ECO:0007669"/>
    <property type="project" value="UniProtKB-KW"/>
</dbReference>
<dbReference type="OrthoDB" id="2196370at2759"/>
<organism evidence="8 9">
    <name type="scientific">Vittaforma corneae (strain ATCC 50505)</name>
    <name type="common">Microsporidian parasite</name>
    <name type="synonym">Nosema corneum</name>
    <dbReference type="NCBI Taxonomy" id="993615"/>
    <lineage>
        <taxon>Eukaryota</taxon>
        <taxon>Fungi</taxon>
        <taxon>Fungi incertae sedis</taxon>
        <taxon>Microsporidia</taxon>
        <taxon>Nosematidae</taxon>
        <taxon>Vittaforma</taxon>
    </lineage>
</organism>
<dbReference type="InParanoid" id="L2GPK1"/>
<evidence type="ECO:0000256" key="5">
    <source>
        <dbReference type="ARBA" id="ARBA00022840"/>
    </source>
</evidence>
<dbReference type="GO" id="GO:0006369">
    <property type="term" value="P:termination of RNA polymerase II transcription"/>
    <property type="evidence" value="ECO:0007669"/>
    <property type="project" value="TreeGrafter"/>
</dbReference>
<dbReference type="Pfam" id="PF13087">
    <property type="entry name" value="AAA_12"/>
    <property type="match status" value="1"/>
</dbReference>
<keyword evidence="3" id="KW-0378">Hydrolase</keyword>
<proteinExistence type="inferred from homology"/>
<dbReference type="GO" id="GO:0005694">
    <property type="term" value="C:chromosome"/>
    <property type="evidence" value="ECO:0007669"/>
    <property type="project" value="UniProtKB-ARBA"/>
</dbReference>
<dbReference type="HOGENOM" id="CLU_347675_0_0_1"/>
<dbReference type="GO" id="GO:0016787">
    <property type="term" value="F:hydrolase activity"/>
    <property type="evidence" value="ECO:0007669"/>
    <property type="project" value="UniProtKB-KW"/>
</dbReference>
<protein>
    <recommendedName>
        <fullName evidence="10">Helicase ATP-binding domain-containing protein</fullName>
    </recommendedName>
</protein>
<keyword evidence="9" id="KW-1185">Reference proteome</keyword>
<dbReference type="Pfam" id="PF13086">
    <property type="entry name" value="AAA_11"/>
    <property type="match status" value="2"/>
</dbReference>
<feature type="domain" description="DNA2/NAM7 helicase helicase" evidence="6">
    <location>
        <begin position="519"/>
        <end position="588"/>
    </location>
</feature>
<dbReference type="InterPro" id="IPR041677">
    <property type="entry name" value="DNA2/NAM7_AAA_11"/>
</dbReference>
<dbReference type="GeneID" id="19880794"/>
<evidence type="ECO:0000313" key="9">
    <source>
        <dbReference type="Proteomes" id="UP000011082"/>
    </source>
</evidence>
<name>L2GPK1_VITCO</name>
<keyword evidence="5" id="KW-0067">ATP-binding</keyword>
<dbReference type="InterPro" id="IPR041679">
    <property type="entry name" value="DNA2/NAM7-like_C"/>
</dbReference>
<reference evidence="9" key="1">
    <citation type="submission" date="2011-05" db="EMBL/GenBank/DDBJ databases">
        <title>The genome sequence of Vittaforma corneae strain ATCC 50505.</title>
        <authorList>
            <consortium name="The Broad Institute Genome Sequencing Platform"/>
            <person name="Cuomo C."/>
            <person name="Didier E."/>
            <person name="Bowers L."/>
            <person name="Young S.K."/>
            <person name="Zeng Q."/>
            <person name="Gargeya S."/>
            <person name="Fitzgerald M."/>
            <person name="Haas B."/>
            <person name="Abouelleil A."/>
            <person name="Alvarado L."/>
            <person name="Arachchi H.M."/>
            <person name="Berlin A."/>
            <person name="Chapman S.B."/>
            <person name="Gearin G."/>
            <person name="Goldberg J."/>
            <person name="Griggs A."/>
            <person name="Gujja S."/>
            <person name="Hansen M."/>
            <person name="Heiman D."/>
            <person name="Howarth C."/>
            <person name="Larimer J."/>
            <person name="Lui A."/>
            <person name="MacDonald P.J.P."/>
            <person name="McCowen C."/>
            <person name="Montmayeur A."/>
            <person name="Murphy C."/>
            <person name="Neiman D."/>
            <person name="Pearson M."/>
            <person name="Priest M."/>
            <person name="Roberts A."/>
            <person name="Saif S."/>
            <person name="Shea T."/>
            <person name="Sisk P."/>
            <person name="Stolte C."/>
            <person name="Sykes S."/>
            <person name="Wortman J."/>
            <person name="Nusbaum C."/>
            <person name="Birren B."/>
        </authorList>
    </citation>
    <scope>NUCLEOTIDE SEQUENCE [LARGE SCALE GENOMIC DNA]</scope>
    <source>
        <strain evidence="9">ATCC 50505</strain>
    </source>
</reference>
<dbReference type="FunFam" id="3.40.50.300:FF:000326">
    <property type="entry name" value="P-loop containing nucleoside triphosphate hydrolase"/>
    <property type="match status" value="1"/>
</dbReference>
<dbReference type="PANTHER" id="PTHR10887:SF495">
    <property type="entry name" value="HELICASE SENATAXIN ISOFORM X1-RELATED"/>
    <property type="match status" value="1"/>
</dbReference>
<evidence type="ECO:0000259" key="6">
    <source>
        <dbReference type="Pfam" id="PF13086"/>
    </source>
</evidence>
<accession>L2GPK1</accession>
<evidence type="ECO:0000256" key="4">
    <source>
        <dbReference type="ARBA" id="ARBA00022806"/>
    </source>
</evidence>
<dbReference type="SUPFAM" id="SSF52540">
    <property type="entry name" value="P-loop containing nucleoside triphosphate hydrolases"/>
    <property type="match status" value="1"/>
</dbReference>
<feature type="domain" description="DNA2/NAM7 helicase-like C-terminal" evidence="7">
    <location>
        <begin position="593"/>
        <end position="778"/>
    </location>
</feature>